<evidence type="ECO:0000256" key="6">
    <source>
        <dbReference type="ARBA" id="ARBA00023121"/>
    </source>
</evidence>
<proteinExistence type="inferred from homology"/>
<evidence type="ECO:0000256" key="7">
    <source>
        <dbReference type="SAM" id="SignalP"/>
    </source>
</evidence>
<evidence type="ECO:0000313" key="8">
    <source>
        <dbReference type="EMBL" id="CAJ0580196.1"/>
    </source>
</evidence>
<evidence type="ECO:0008006" key="10">
    <source>
        <dbReference type="Google" id="ProtNLM"/>
    </source>
</evidence>
<keyword evidence="9" id="KW-1185">Reference proteome</keyword>
<evidence type="ECO:0000256" key="2">
    <source>
        <dbReference type="ARBA" id="ARBA00006648"/>
    </source>
</evidence>
<dbReference type="AlphaFoldDB" id="A0AA36D3T0"/>
<dbReference type="GO" id="GO:0008289">
    <property type="term" value="F:lipid binding"/>
    <property type="evidence" value="ECO:0007669"/>
    <property type="project" value="UniProtKB-KW"/>
</dbReference>
<evidence type="ECO:0000256" key="1">
    <source>
        <dbReference type="ARBA" id="ARBA00004613"/>
    </source>
</evidence>
<keyword evidence="6" id="KW-0446">Lipid-binding</keyword>
<dbReference type="Proteomes" id="UP001177023">
    <property type="component" value="Unassembled WGS sequence"/>
</dbReference>
<comment type="similarity">
    <text evidence="2">Belongs to the fatty-acid and retinol-binding protein (FARBP) family.</text>
</comment>
<name>A0AA36D3T0_9BILA</name>
<evidence type="ECO:0000256" key="5">
    <source>
        <dbReference type="ARBA" id="ARBA00023054"/>
    </source>
</evidence>
<feature type="signal peptide" evidence="7">
    <location>
        <begin position="1"/>
        <end position="21"/>
    </location>
</feature>
<evidence type="ECO:0000256" key="4">
    <source>
        <dbReference type="ARBA" id="ARBA00022729"/>
    </source>
</evidence>
<dbReference type="Pfam" id="PF05823">
    <property type="entry name" value="Gp-FAR-1"/>
    <property type="match status" value="1"/>
</dbReference>
<feature type="chain" id="PRO_5041410383" description="Fatty-acid and retinol-binding protein 1" evidence="7">
    <location>
        <begin position="22"/>
        <end position="205"/>
    </location>
</feature>
<accession>A0AA36D3T0</accession>
<evidence type="ECO:0000256" key="3">
    <source>
        <dbReference type="ARBA" id="ARBA00022525"/>
    </source>
</evidence>
<dbReference type="EMBL" id="CATQJA010002659">
    <property type="protein sequence ID" value="CAJ0580196.1"/>
    <property type="molecule type" value="Genomic_DNA"/>
</dbReference>
<protein>
    <recommendedName>
        <fullName evidence="10">Fatty-acid and retinol-binding protein 1</fullName>
    </recommendedName>
</protein>
<keyword evidence="4 7" id="KW-0732">Signal</keyword>
<comment type="caution">
    <text evidence="8">The sequence shown here is derived from an EMBL/GenBank/DDBJ whole genome shotgun (WGS) entry which is preliminary data.</text>
</comment>
<feature type="non-terminal residue" evidence="8">
    <location>
        <position position="205"/>
    </location>
</feature>
<reference evidence="8" key="1">
    <citation type="submission" date="2023-06" db="EMBL/GenBank/DDBJ databases">
        <authorList>
            <person name="Delattre M."/>
        </authorList>
    </citation>
    <scope>NUCLEOTIDE SEQUENCE</scope>
    <source>
        <strain evidence="8">AF72</strain>
    </source>
</reference>
<dbReference type="GO" id="GO:0005576">
    <property type="term" value="C:extracellular region"/>
    <property type="evidence" value="ECO:0007669"/>
    <property type="project" value="UniProtKB-SubCell"/>
</dbReference>
<keyword evidence="3" id="KW-0964">Secreted</keyword>
<sequence>MEIIFCVLVILGLAYSAPATANDVVMHVKMDVNEVFPEELFKILTPELQDFFKSLEVQDIMSFTVLGKEKASLKTPNQALEALKRTNEETYKKVNKLVEAYKKRFADLTPGARKLLEDSIVTGDLGTMEVSKLAGGDPGQKAKNFREALLKASDADKQSMQKQLPLLYKLITDPEILDRLRPEMERNVKKYLTKFGAGGLQDDQL</sequence>
<organism evidence="8 9">
    <name type="scientific">Mesorhabditis spiculigera</name>
    <dbReference type="NCBI Taxonomy" id="96644"/>
    <lineage>
        <taxon>Eukaryota</taxon>
        <taxon>Metazoa</taxon>
        <taxon>Ecdysozoa</taxon>
        <taxon>Nematoda</taxon>
        <taxon>Chromadorea</taxon>
        <taxon>Rhabditida</taxon>
        <taxon>Rhabditina</taxon>
        <taxon>Rhabditomorpha</taxon>
        <taxon>Rhabditoidea</taxon>
        <taxon>Rhabditidae</taxon>
        <taxon>Mesorhabditinae</taxon>
        <taxon>Mesorhabditis</taxon>
    </lineage>
</organism>
<keyword evidence="5" id="KW-0175">Coiled coil</keyword>
<comment type="subcellular location">
    <subcellularLocation>
        <location evidence="1">Secreted</location>
    </subcellularLocation>
</comment>
<dbReference type="InterPro" id="IPR008632">
    <property type="entry name" value="Gp-FAR-1"/>
</dbReference>
<evidence type="ECO:0000313" key="9">
    <source>
        <dbReference type="Proteomes" id="UP001177023"/>
    </source>
</evidence>
<gene>
    <name evidence="8" type="ORF">MSPICULIGERA_LOCUS18395</name>
</gene>
<dbReference type="Gene3D" id="1.20.120.1100">
    <property type="match status" value="1"/>
</dbReference>